<dbReference type="PANTHER" id="PTHR11659:SF0">
    <property type="entry name" value="GLUTAMYL-TRNA(GLN) AMIDOTRANSFERASE SUBUNIT B, MITOCHONDRIAL"/>
    <property type="match status" value="1"/>
</dbReference>
<evidence type="ECO:0000259" key="12">
    <source>
        <dbReference type="SMART" id="SM00845"/>
    </source>
</evidence>
<keyword evidence="7 11" id="KW-0648">Protein biosynthesis</keyword>
<dbReference type="EMBL" id="JBHRYB010000016">
    <property type="protein sequence ID" value="MFC3681644.1"/>
    <property type="molecule type" value="Genomic_DNA"/>
</dbReference>
<dbReference type="PROSITE" id="PS01234">
    <property type="entry name" value="GATB"/>
    <property type="match status" value="1"/>
</dbReference>
<feature type="domain" description="Asn/Gln amidotransferase" evidence="12">
    <location>
        <begin position="328"/>
        <end position="479"/>
    </location>
</feature>
<dbReference type="Gene3D" id="1.10.150.380">
    <property type="entry name" value="GatB domain, N-terminal subdomain"/>
    <property type="match status" value="1"/>
</dbReference>
<dbReference type="InterPro" id="IPR014746">
    <property type="entry name" value="Gln_synth/guanido_kin_cat_dom"/>
</dbReference>
<evidence type="ECO:0000256" key="2">
    <source>
        <dbReference type="ARBA" id="ARBA00011123"/>
    </source>
</evidence>
<reference evidence="14" key="1">
    <citation type="journal article" date="2019" name="Int. J. Syst. Evol. Microbiol.">
        <title>The Global Catalogue of Microorganisms (GCM) 10K type strain sequencing project: providing services to taxonomists for standard genome sequencing and annotation.</title>
        <authorList>
            <consortium name="The Broad Institute Genomics Platform"/>
            <consortium name="The Broad Institute Genome Sequencing Center for Infectious Disease"/>
            <person name="Wu L."/>
            <person name="Ma J."/>
        </authorList>
    </citation>
    <scope>NUCLEOTIDE SEQUENCE [LARGE SCALE GENOMIC DNA]</scope>
    <source>
        <strain evidence="14">KCTC 42424</strain>
    </source>
</reference>
<keyword evidence="5 11" id="KW-0547">Nucleotide-binding</keyword>
<dbReference type="NCBIfam" id="TIGR00133">
    <property type="entry name" value="gatB"/>
    <property type="match status" value="1"/>
</dbReference>
<comment type="catalytic activity">
    <reaction evidence="9 11">
        <text>L-aspartyl-tRNA(Asn) + L-glutamine + ATP + H2O = L-asparaginyl-tRNA(Asn) + L-glutamate + ADP + phosphate + 2 H(+)</text>
        <dbReference type="Rhea" id="RHEA:14513"/>
        <dbReference type="Rhea" id="RHEA-COMP:9674"/>
        <dbReference type="Rhea" id="RHEA-COMP:9677"/>
        <dbReference type="ChEBI" id="CHEBI:15377"/>
        <dbReference type="ChEBI" id="CHEBI:15378"/>
        <dbReference type="ChEBI" id="CHEBI:29985"/>
        <dbReference type="ChEBI" id="CHEBI:30616"/>
        <dbReference type="ChEBI" id="CHEBI:43474"/>
        <dbReference type="ChEBI" id="CHEBI:58359"/>
        <dbReference type="ChEBI" id="CHEBI:78515"/>
        <dbReference type="ChEBI" id="CHEBI:78516"/>
        <dbReference type="ChEBI" id="CHEBI:456216"/>
    </reaction>
</comment>
<dbReference type="HAMAP" id="MF_00121">
    <property type="entry name" value="GatB"/>
    <property type="match status" value="1"/>
</dbReference>
<dbReference type="Pfam" id="PF02637">
    <property type="entry name" value="GatB_Yqey"/>
    <property type="match status" value="1"/>
</dbReference>
<dbReference type="PANTHER" id="PTHR11659">
    <property type="entry name" value="GLUTAMYL-TRNA GLN AMIDOTRANSFERASE SUBUNIT B MITOCHONDRIAL AND PROKARYOTIC PET112-RELATED"/>
    <property type="match status" value="1"/>
</dbReference>
<comment type="similarity">
    <text evidence="1 11">Belongs to the GatB/GatE family. GatB subfamily.</text>
</comment>
<dbReference type="SMART" id="SM00845">
    <property type="entry name" value="GatB_Yqey"/>
    <property type="match status" value="1"/>
</dbReference>
<evidence type="ECO:0000256" key="6">
    <source>
        <dbReference type="ARBA" id="ARBA00022840"/>
    </source>
</evidence>
<dbReference type="EC" id="6.3.5.-" evidence="11"/>
<dbReference type="RefSeq" id="WP_376868177.1">
    <property type="nucleotide sequence ID" value="NZ_JBHRYB010000016.1"/>
</dbReference>
<evidence type="ECO:0000256" key="11">
    <source>
        <dbReference type="HAMAP-Rule" id="MF_00121"/>
    </source>
</evidence>
<dbReference type="Proteomes" id="UP001595722">
    <property type="component" value="Unassembled WGS sequence"/>
</dbReference>
<keyword evidence="4 11" id="KW-0436">Ligase</keyword>
<evidence type="ECO:0000256" key="5">
    <source>
        <dbReference type="ARBA" id="ARBA00022741"/>
    </source>
</evidence>
<evidence type="ECO:0000313" key="13">
    <source>
        <dbReference type="EMBL" id="MFC3681644.1"/>
    </source>
</evidence>
<dbReference type="InterPro" id="IPR003789">
    <property type="entry name" value="Asn/Gln_tRNA_amidoTrase-B-like"/>
</dbReference>
<evidence type="ECO:0000256" key="7">
    <source>
        <dbReference type="ARBA" id="ARBA00022917"/>
    </source>
</evidence>
<name>A0ABV7VVS7_9GAMM</name>
<dbReference type="InterPro" id="IPR004413">
    <property type="entry name" value="GatB"/>
</dbReference>
<gene>
    <name evidence="11 13" type="primary">gatB</name>
    <name evidence="13" type="ORF">ACFOMG_16180</name>
</gene>
<proteinExistence type="inferred from homology"/>
<evidence type="ECO:0000256" key="8">
    <source>
        <dbReference type="ARBA" id="ARBA00024799"/>
    </source>
</evidence>
<sequence length="483" mass="52963">MEWEVVIGLEIHAQLSTKSKIFSGSSTAYGAEPNTQANAVDLGLPGVLPVFNQEALRMAVKFGLAIDAEIGKKSVFDRKNYFYPDSPKGYQTTQLHHPIVGMGHIDIELDDGETRRINVTRAHLEEDAGKSVHEGFDGFSGIDLNRAGTPLIEIVSEPELRSAKEAAAYFRKMHSIVTYLGVCDGDLSQGSMRCDCNVSLRPKGQEEFGTRTEIKNVNSFRNVERAIEVEIARQMDVLEDGGEIVQETRLYDADKNETRSMRSKEVANDYRYFPCPDLLPVIIDDNYIEAVRETLPELPDAKRARFVKDHGLSAIDAAVIASNRDLAHYFEAAAKIANDYKLAANWVQGDVSAALNRLEVGINELSVNAEQLGRILQLIKDNTLNNGGAKEVFNALLEGKGTEVDALVDSLGLKQVSDSGAIEAIVEQVLADNAKLVETYLATPEEKRGKAMGPFIGATRKAAKGVNPQVVMEVLKKKLSELG</sequence>
<accession>A0ABV7VVS7</accession>
<dbReference type="InterPro" id="IPR017958">
    <property type="entry name" value="Gln-tRNA_amidoTrfase_suB_CS"/>
</dbReference>
<dbReference type="SUPFAM" id="SSF55931">
    <property type="entry name" value="Glutamine synthetase/guanido kinase"/>
    <property type="match status" value="1"/>
</dbReference>
<keyword evidence="6 11" id="KW-0067">ATP-binding</keyword>
<evidence type="ECO:0000313" key="14">
    <source>
        <dbReference type="Proteomes" id="UP001595722"/>
    </source>
</evidence>
<organism evidence="13 14">
    <name type="scientific">Bacterioplanoides pacificum</name>
    <dbReference type="NCBI Taxonomy" id="1171596"/>
    <lineage>
        <taxon>Bacteria</taxon>
        <taxon>Pseudomonadati</taxon>
        <taxon>Pseudomonadota</taxon>
        <taxon>Gammaproteobacteria</taxon>
        <taxon>Oceanospirillales</taxon>
        <taxon>Oceanospirillaceae</taxon>
        <taxon>Bacterioplanoides</taxon>
    </lineage>
</organism>
<keyword evidence="14" id="KW-1185">Reference proteome</keyword>
<protein>
    <recommendedName>
        <fullName evidence="3 11">Aspartyl/glutamyl-tRNA(Asn/Gln) amidotransferase subunit B</fullName>
        <shortName evidence="11">Asp/Glu-ADT subunit B</shortName>
        <ecNumber evidence="11">6.3.5.-</ecNumber>
    </recommendedName>
</protein>
<comment type="subunit">
    <text evidence="2 11">Heterotrimer of A, B and C subunits.</text>
</comment>
<dbReference type="Gene3D" id="1.10.10.410">
    <property type="match status" value="1"/>
</dbReference>
<comment type="caution">
    <text evidence="13">The sequence shown here is derived from an EMBL/GenBank/DDBJ whole genome shotgun (WGS) entry which is preliminary data.</text>
</comment>
<dbReference type="NCBIfam" id="NF004015">
    <property type="entry name" value="PRK05477.1-5"/>
    <property type="match status" value="1"/>
</dbReference>
<dbReference type="NCBIfam" id="NF004014">
    <property type="entry name" value="PRK05477.1-4"/>
    <property type="match status" value="1"/>
</dbReference>
<evidence type="ECO:0000256" key="3">
    <source>
        <dbReference type="ARBA" id="ARBA00016923"/>
    </source>
</evidence>
<dbReference type="NCBIfam" id="NF004012">
    <property type="entry name" value="PRK05477.1-2"/>
    <property type="match status" value="1"/>
</dbReference>
<dbReference type="Pfam" id="PF02934">
    <property type="entry name" value="GatB_N"/>
    <property type="match status" value="1"/>
</dbReference>
<dbReference type="InterPro" id="IPR017959">
    <property type="entry name" value="Asn/Gln-tRNA_amidoTrfase_suB/E"/>
</dbReference>
<dbReference type="InterPro" id="IPR006075">
    <property type="entry name" value="Asn/Gln-tRNA_Trfase_suB/E_cat"/>
</dbReference>
<comment type="catalytic activity">
    <reaction evidence="10 11">
        <text>L-glutamyl-tRNA(Gln) + L-glutamine + ATP + H2O = L-glutaminyl-tRNA(Gln) + L-glutamate + ADP + phosphate + H(+)</text>
        <dbReference type="Rhea" id="RHEA:17521"/>
        <dbReference type="Rhea" id="RHEA-COMP:9681"/>
        <dbReference type="Rhea" id="RHEA-COMP:9684"/>
        <dbReference type="ChEBI" id="CHEBI:15377"/>
        <dbReference type="ChEBI" id="CHEBI:15378"/>
        <dbReference type="ChEBI" id="CHEBI:29985"/>
        <dbReference type="ChEBI" id="CHEBI:30616"/>
        <dbReference type="ChEBI" id="CHEBI:43474"/>
        <dbReference type="ChEBI" id="CHEBI:58359"/>
        <dbReference type="ChEBI" id="CHEBI:78520"/>
        <dbReference type="ChEBI" id="CHEBI:78521"/>
        <dbReference type="ChEBI" id="CHEBI:456216"/>
    </reaction>
</comment>
<evidence type="ECO:0000256" key="4">
    <source>
        <dbReference type="ARBA" id="ARBA00022598"/>
    </source>
</evidence>
<evidence type="ECO:0000256" key="9">
    <source>
        <dbReference type="ARBA" id="ARBA00047380"/>
    </source>
</evidence>
<dbReference type="InterPro" id="IPR042114">
    <property type="entry name" value="GatB_C_1"/>
</dbReference>
<dbReference type="InterPro" id="IPR023168">
    <property type="entry name" value="GatB_Yqey_C_2"/>
</dbReference>
<evidence type="ECO:0000256" key="1">
    <source>
        <dbReference type="ARBA" id="ARBA00005306"/>
    </source>
</evidence>
<dbReference type="InterPro" id="IPR018027">
    <property type="entry name" value="Asn/Gln_amidotransferase"/>
</dbReference>
<evidence type="ECO:0000256" key="10">
    <source>
        <dbReference type="ARBA" id="ARBA00047913"/>
    </source>
</evidence>
<dbReference type="SUPFAM" id="SSF89095">
    <property type="entry name" value="GatB/YqeY motif"/>
    <property type="match status" value="1"/>
</dbReference>
<comment type="function">
    <text evidence="8 11">Allows the formation of correctly charged Asn-tRNA(Asn) or Gln-tRNA(Gln) through the transamidation of misacylated Asp-tRNA(Asn) or Glu-tRNA(Gln) in organisms which lack either or both of asparaginyl-tRNA or glutaminyl-tRNA synthetases. The reaction takes place in the presence of glutamine and ATP through an activated phospho-Asp-tRNA(Asn) or phospho-Glu-tRNA(Gln).</text>
</comment>